<dbReference type="OrthoDB" id="9773233at2"/>
<organism evidence="6 7">
    <name type="scientific">Pelagibaculum spongiae</name>
    <dbReference type="NCBI Taxonomy" id="2080658"/>
    <lineage>
        <taxon>Bacteria</taxon>
        <taxon>Pseudomonadati</taxon>
        <taxon>Pseudomonadota</taxon>
        <taxon>Gammaproteobacteria</taxon>
        <taxon>Oceanospirillales</taxon>
        <taxon>Pelagibaculum</taxon>
    </lineage>
</organism>
<keyword evidence="3" id="KW-0274">FAD</keyword>
<gene>
    <name evidence="6" type="ORF">DC094_07725</name>
</gene>
<dbReference type="InterPro" id="IPR057661">
    <property type="entry name" value="RsdA/BaiN/AoA(So)_Rossmann"/>
</dbReference>
<dbReference type="Gene3D" id="2.40.30.10">
    <property type="entry name" value="Translation factors"/>
    <property type="match status" value="1"/>
</dbReference>
<proteinExistence type="predicted"/>
<dbReference type="InterPro" id="IPR023166">
    <property type="entry name" value="BaiN-like_dom_sf"/>
</dbReference>
<evidence type="ECO:0000259" key="4">
    <source>
        <dbReference type="Pfam" id="PF03486"/>
    </source>
</evidence>
<feature type="domain" description="RsdA/BaiN/AoA(So)-like insert" evidence="5">
    <location>
        <begin position="191"/>
        <end position="341"/>
    </location>
</feature>
<dbReference type="SUPFAM" id="SSF160996">
    <property type="entry name" value="HI0933 insert domain-like"/>
    <property type="match status" value="1"/>
</dbReference>
<evidence type="ECO:0000256" key="3">
    <source>
        <dbReference type="ARBA" id="ARBA00022827"/>
    </source>
</evidence>
<comment type="cofactor">
    <cofactor evidence="1">
        <name>FAD</name>
        <dbReference type="ChEBI" id="CHEBI:57692"/>
    </cofactor>
</comment>
<evidence type="ECO:0000256" key="2">
    <source>
        <dbReference type="ARBA" id="ARBA00022630"/>
    </source>
</evidence>
<dbReference type="RefSeq" id="WP_116686536.1">
    <property type="nucleotide sequence ID" value="NZ_CAWNYD010000002.1"/>
</dbReference>
<feature type="domain" description="RsdA/BaiN/AoA(So)-like Rossmann fold-like" evidence="4">
    <location>
        <begin position="9"/>
        <end position="394"/>
    </location>
</feature>
<sequence length="397" mass="43502">MVNKKQMYDVIVIGAGAAGMMCAATAAERGKKVLMIEQSKKPGRKILMSGGGRCNFTNLYTTHENFLCSNPHFVKSALSQFNQWDFQALVIEAGINWHEREHGQLFCDDTAADIVKLLLDRCDKSGVELLKNCTLENVSGQQPFVLDTNQGQLNAKSVVIATGGLTVPSMDSTDIGHRIFRQYGHKVIPLRPALVPFILQEVSNGPLKILAGISLPVAISCNKKSFSEALLFTHKGISGPSVLQISNYWNKGDSISIDLLPDENAADWLMNARETHPNRMISTQLAKQFPKRLVEALMPLWKISDGPLGQMKKQLQQQLIDCLQSWELTPTGTEGYRTAEVTIGGVDTDGFSSKTMQSKKAPGLYVVGEVLDVTGHLGGFNFQWAWSSGYAAGMAIK</sequence>
<evidence type="ECO:0000313" key="7">
    <source>
        <dbReference type="Proteomes" id="UP000244906"/>
    </source>
</evidence>
<keyword evidence="7" id="KW-1185">Reference proteome</keyword>
<dbReference type="NCBIfam" id="TIGR00275">
    <property type="entry name" value="aminoacetone oxidase family FAD-binding enzyme"/>
    <property type="match status" value="1"/>
</dbReference>
<dbReference type="InterPro" id="IPR055178">
    <property type="entry name" value="RsdA/BaiN/AoA(So)-like_dom"/>
</dbReference>
<dbReference type="Proteomes" id="UP000244906">
    <property type="component" value="Unassembled WGS sequence"/>
</dbReference>
<reference evidence="6 7" key="1">
    <citation type="submission" date="2018-04" db="EMBL/GenBank/DDBJ databases">
        <title>Thalassorhabdus spongiae gen. nov., sp. nov., isolated from a marine sponge in South-West Iceland.</title>
        <authorList>
            <person name="Knobloch S."/>
            <person name="Daussin A."/>
            <person name="Johannsson R."/>
            <person name="Marteinsson V.T."/>
        </authorList>
    </citation>
    <scope>NUCLEOTIDE SEQUENCE [LARGE SCALE GENOMIC DNA]</scope>
    <source>
        <strain evidence="6 7">Hp12</strain>
    </source>
</reference>
<evidence type="ECO:0000259" key="5">
    <source>
        <dbReference type="Pfam" id="PF22780"/>
    </source>
</evidence>
<keyword evidence="2" id="KW-0285">Flavoprotein</keyword>
<comment type="caution">
    <text evidence="6">The sequence shown here is derived from an EMBL/GenBank/DDBJ whole genome shotgun (WGS) entry which is preliminary data.</text>
</comment>
<dbReference type="InterPro" id="IPR004792">
    <property type="entry name" value="BaiN-like"/>
</dbReference>
<dbReference type="Gene3D" id="3.50.50.60">
    <property type="entry name" value="FAD/NAD(P)-binding domain"/>
    <property type="match status" value="1"/>
</dbReference>
<dbReference type="PANTHER" id="PTHR42887">
    <property type="entry name" value="OS12G0638800 PROTEIN"/>
    <property type="match status" value="1"/>
</dbReference>
<dbReference type="Pfam" id="PF03486">
    <property type="entry name" value="HI0933_like"/>
    <property type="match status" value="1"/>
</dbReference>
<dbReference type="SUPFAM" id="SSF51905">
    <property type="entry name" value="FAD/NAD(P)-binding domain"/>
    <property type="match status" value="1"/>
</dbReference>
<name>A0A2V1GXU8_9GAMM</name>
<evidence type="ECO:0000256" key="1">
    <source>
        <dbReference type="ARBA" id="ARBA00001974"/>
    </source>
</evidence>
<evidence type="ECO:0000313" key="6">
    <source>
        <dbReference type="EMBL" id="PVZ70463.1"/>
    </source>
</evidence>
<dbReference type="Pfam" id="PF22780">
    <property type="entry name" value="HI0933_like_1st"/>
    <property type="match status" value="1"/>
</dbReference>
<dbReference type="Gene3D" id="1.10.8.260">
    <property type="entry name" value="HI0933 insert domain-like"/>
    <property type="match status" value="1"/>
</dbReference>
<protein>
    <submittedName>
        <fullName evidence="6">Aminoacetone oxidase family FAD-binding enzyme</fullName>
    </submittedName>
</protein>
<dbReference type="EMBL" id="QDDL01000002">
    <property type="protein sequence ID" value="PVZ70463.1"/>
    <property type="molecule type" value="Genomic_DNA"/>
</dbReference>
<dbReference type="PANTHER" id="PTHR42887:SF2">
    <property type="entry name" value="OS12G0638800 PROTEIN"/>
    <property type="match status" value="1"/>
</dbReference>
<dbReference type="AlphaFoldDB" id="A0A2V1GXU8"/>
<dbReference type="PRINTS" id="PR00411">
    <property type="entry name" value="PNDRDTASEI"/>
</dbReference>
<dbReference type="PRINTS" id="PR00368">
    <property type="entry name" value="FADPNR"/>
</dbReference>
<accession>A0A2V1GXU8</accession>
<dbReference type="InterPro" id="IPR036188">
    <property type="entry name" value="FAD/NAD-bd_sf"/>
</dbReference>